<sequence>MSAGRTLEGAGCVTWWGFGPARDLLEMGVPRPQGELNVLLVGSSDPRHILKTISGLKDTDSLHLWVMENSMEVVARQLLLLYLSLSTPESTGMQEKTEVFLELFGNSEIRSQTDNKLKHIAARLSLSITDSLDTDTHTHPCLDTSLLKFKERDELVRIFKQWQHPSSTPLSMSKAWDARVRQHLGTRYDARRGCFDWDLTMKLHDRGASKLRYTFIVALYHSAVVVTGQKCRLIFSNSSRSSCKVYINTQTAFSPFSLSQCGVIHKQQYSRWRERGVAFEMREGLYCIANQSLLSARVFSRRGDRVGVRGYWGDIISSPYLSFGIETENKELLKTQNNQHVKTAQDISVANVQTLFKSLSTRGGHTHVSELAKESVDGTAETQSQPEPSISCETQQSEEKQVSAVDQKQAIEPDNEAHAEEKQNHKSHQLELMNLNGVSVSFLSLDSLPKLSLKSRYCSLFNAVYCSASMVQHLDSSLTQTAAPDAVLIVELAKYLLDLSKEQQAAFATRVSEIAQEVGFVPAHTQDNDAYAVFTLQKGR</sequence>
<accession>A0ACC5XYN2</accession>
<reference evidence="1" key="1">
    <citation type="submission" date="2020-02" db="EMBL/GenBank/DDBJ databases">
        <title>Genome sequencing of the panga catfish, Pangasius djambal.</title>
        <authorList>
            <person name="Wen M."/>
            <person name="Zahm M."/>
            <person name="Roques C."/>
            <person name="Cabau C."/>
            <person name="Klopp C."/>
            <person name="Donnadieu C."/>
            <person name="Jouanno E."/>
            <person name="Avarre J.-C."/>
            <person name="Campet M."/>
            <person name="Ha T."/>
            <person name="Dugue R."/>
            <person name="Lampietro C."/>
            <person name="Louis A."/>
            <person name="Herpin A."/>
            <person name="Echchiki A."/>
            <person name="Berthelot C."/>
            <person name="Parey E."/>
            <person name="Roest-Crollius H."/>
            <person name="Braasch I."/>
            <person name="Postlethwait J.H."/>
            <person name="Bobe J."/>
            <person name="Montfort J."/>
            <person name="Bouchez O."/>
            <person name="Begum T."/>
            <person name="Schartl M."/>
            <person name="Gustiano R."/>
            <person name="Guiguen Y."/>
        </authorList>
    </citation>
    <scope>NUCLEOTIDE SEQUENCE</scope>
    <source>
        <strain evidence="1">Pdj_M5554</strain>
    </source>
</reference>
<proteinExistence type="predicted"/>
<evidence type="ECO:0000313" key="1">
    <source>
        <dbReference type="EMBL" id="MCJ8728387.1"/>
    </source>
</evidence>
<organism evidence="1 2">
    <name type="scientific">Pangasius djambal</name>
    <dbReference type="NCBI Taxonomy" id="1691987"/>
    <lineage>
        <taxon>Eukaryota</taxon>
        <taxon>Metazoa</taxon>
        <taxon>Chordata</taxon>
        <taxon>Craniata</taxon>
        <taxon>Vertebrata</taxon>
        <taxon>Euteleostomi</taxon>
        <taxon>Actinopterygii</taxon>
        <taxon>Neopterygii</taxon>
        <taxon>Teleostei</taxon>
        <taxon>Ostariophysi</taxon>
        <taxon>Siluriformes</taxon>
        <taxon>Pangasiidae</taxon>
        <taxon>Pangasius</taxon>
    </lineage>
</organism>
<name>A0ACC5XYN2_9TELE</name>
<gene>
    <name evidence="1" type="ORF">PDJAM_G00004050</name>
</gene>
<dbReference type="EMBL" id="CM040975">
    <property type="protein sequence ID" value="MCJ8728387.1"/>
    <property type="molecule type" value="Genomic_DNA"/>
</dbReference>
<dbReference type="Proteomes" id="UP000830395">
    <property type="component" value="Chromosome 1"/>
</dbReference>
<comment type="caution">
    <text evidence="1">The sequence shown here is derived from an EMBL/GenBank/DDBJ whole genome shotgun (WGS) entry which is preliminary data.</text>
</comment>
<evidence type="ECO:0000313" key="2">
    <source>
        <dbReference type="Proteomes" id="UP000830395"/>
    </source>
</evidence>
<protein>
    <submittedName>
        <fullName evidence="1">Uncharacterized protein</fullName>
    </submittedName>
</protein>
<keyword evidence="2" id="KW-1185">Reference proteome</keyword>